<keyword evidence="2" id="KW-1185">Reference proteome</keyword>
<sequence>MTDNAITAHVLALAQVADVMEEGGQNHFVVVAFGHGELGCLGHVLDLGDGLADIVGAAMTLVQGEGVVDDPGRSWHCVGSCVAWSDAIAGQLEYRSRLAPR</sequence>
<gene>
    <name evidence="1" type="ORF">WR25_27333</name>
</gene>
<evidence type="ECO:0000313" key="2">
    <source>
        <dbReference type="Proteomes" id="UP000218231"/>
    </source>
</evidence>
<dbReference type="Proteomes" id="UP000218231">
    <property type="component" value="Unassembled WGS sequence"/>
</dbReference>
<dbReference type="EMBL" id="LIAE01008951">
    <property type="protein sequence ID" value="PAV71659.1"/>
    <property type="molecule type" value="Genomic_DNA"/>
</dbReference>
<evidence type="ECO:0000313" key="1">
    <source>
        <dbReference type="EMBL" id="PAV71659.1"/>
    </source>
</evidence>
<name>A0A2A2KCW1_9BILA</name>
<reference evidence="1 2" key="1">
    <citation type="journal article" date="2017" name="Curr. Biol.">
        <title>Genome architecture and evolution of a unichromosomal asexual nematode.</title>
        <authorList>
            <person name="Fradin H."/>
            <person name="Zegar C."/>
            <person name="Gutwein M."/>
            <person name="Lucas J."/>
            <person name="Kovtun M."/>
            <person name="Corcoran D."/>
            <person name="Baugh L.R."/>
            <person name="Kiontke K."/>
            <person name="Gunsalus K."/>
            <person name="Fitch D.H."/>
            <person name="Piano F."/>
        </authorList>
    </citation>
    <scope>NUCLEOTIDE SEQUENCE [LARGE SCALE GENOMIC DNA]</scope>
    <source>
        <strain evidence="1">PF1309</strain>
    </source>
</reference>
<proteinExistence type="predicted"/>
<dbReference type="AlphaFoldDB" id="A0A2A2KCW1"/>
<protein>
    <submittedName>
        <fullName evidence="1">Uncharacterized protein</fullName>
    </submittedName>
</protein>
<accession>A0A2A2KCW1</accession>
<organism evidence="1 2">
    <name type="scientific">Diploscapter pachys</name>
    <dbReference type="NCBI Taxonomy" id="2018661"/>
    <lineage>
        <taxon>Eukaryota</taxon>
        <taxon>Metazoa</taxon>
        <taxon>Ecdysozoa</taxon>
        <taxon>Nematoda</taxon>
        <taxon>Chromadorea</taxon>
        <taxon>Rhabditida</taxon>
        <taxon>Rhabditina</taxon>
        <taxon>Rhabditomorpha</taxon>
        <taxon>Rhabditoidea</taxon>
        <taxon>Rhabditidae</taxon>
        <taxon>Diploscapter</taxon>
    </lineage>
</organism>
<comment type="caution">
    <text evidence="1">The sequence shown here is derived from an EMBL/GenBank/DDBJ whole genome shotgun (WGS) entry which is preliminary data.</text>
</comment>